<evidence type="ECO:0000259" key="14">
    <source>
        <dbReference type="Pfam" id="PF00288"/>
    </source>
</evidence>
<dbReference type="InterPro" id="IPR006204">
    <property type="entry name" value="GHMP_kinase_N_dom"/>
</dbReference>
<keyword evidence="6 13" id="KW-0808">Transferase</keyword>
<dbReference type="NCBIfam" id="TIGR00191">
    <property type="entry name" value="thrB"/>
    <property type="match status" value="1"/>
</dbReference>
<keyword evidence="10 13" id="KW-0067">ATP-binding</keyword>
<comment type="subcellular location">
    <subcellularLocation>
        <location evidence="13">Cytoplasm</location>
    </subcellularLocation>
</comment>
<evidence type="ECO:0000256" key="2">
    <source>
        <dbReference type="ARBA" id="ARBA00007370"/>
    </source>
</evidence>
<dbReference type="SUPFAM" id="SSF55060">
    <property type="entry name" value="GHMP Kinase, C-terminal domain"/>
    <property type="match status" value="1"/>
</dbReference>
<name>A0ABS3H635_9ENTE</name>
<dbReference type="PANTHER" id="PTHR20861">
    <property type="entry name" value="HOMOSERINE/4-DIPHOSPHOCYTIDYL-2-C-METHYL-D-ERYTHRITOL KINASE"/>
    <property type="match status" value="1"/>
</dbReference>
<dbReference type="SUPFAM" id="SSF54211">
    <property type="entry name" value="Ribosomal protein S5 domain 2-like"/>
    <property type="match status" value="1"/>
</dbReference>
<dbReference type="Gene3D" id="3.30.70.890">
    <property type="entry name" value="GHMP kinase, C-terminal domain"/>
    <property type="match status" value="1"/>
</dbReference>
<comment type="catalytic activity">
    <reaction evidence="11 13">
        <text>L-homoserine + ATP = O-phospho-L-homoserine + ADP + H(+)</text>
        <dbReference type="Rhea" id="RHEA:13985"/>
        <dbReference type="ChEBI" id="CHEBI:15378"/>
        <dbReference type="ChEBI" id="CHEBI:30616"/>
        <dbReference type="ChEBI" id="CHEBI:57476"/>
        <dbReference type="ChEBI" id="CHEBI:57590"/>
        <dbReference type="ChEBI" id="CHEBI:456216"/>
        <dbReference type="EC" id="2.7.1.39"/>
    </reaction>
</comment>
<keyword evidence="9 13" id="KW-0418">Kinase</keyword>
<dbReference type="Pfam" id="PF08544">
    <property type="entry name" value="GHMP_kinases_C"/>
    <property type="match status" value="1"/>
</dbReference>
<comment type="similarity">
    <text evidence="2 13">Belongs to the GHMP kinase family. Homoserine kinase subfamily.</text>
</comment>
<reference evidence="16 17" key="1">
    <citation type="submission" date="2021-03" db="EMBL/GenBank/DDBJ databases">
        <title>Enterococcal diversity collection.</title>
        <authorList>
            <person name="Gilmore M.S."/>
            <person name="Schwartzman J."/>
            <person name="Van Tyne D."/>
            <person name="Martin M."/>
            <person name="Earl A.M."/>
            <person name="Manson A.L."/>
            <person name="Straub T."/>
            <person name="Salamzade R."/>
            <person name="Saavedra J."/>
            <person name="Lebreton F."/>
            <person name="Prichula J."/>
            <person name="Schaufler K."/>
            <person name="Gaca A."/>
            <person name="Sgardioli B."/>
            <person name="Wagenaar J."/>
            <person name="Strong T."/>
        </authorList>
    </citation>
    <scope>NUCLEOTIDE SEQUENCE [LARGE SCALE GENOMIC DNA]</scope>
    <source>
        <strain evidence="16 17">MJM12</strain>
    </source>
</reference>
<evidence type="ECO:0000256" key="5">
    <source>
        <dbReference type="ARBA" id="ARBA00022605"/>
    </source>
</evidence>
<keyword evidence="7 13" id="KW-0791">Threonine biosynthesis</keyword>
<evidence type="ECO:0000256" key="1">
    <source>
        <dbReference type="ARBA" id="ARBA00005015"/>
    </source>
</evidence>
<comment type="caution">
    <text evidence="16">The sequence shown here is derived from an EMBL/GenBank/DDBJ whole genome shotgun (WGS) entry which is preliminary data.</text>
</comment>
<evidence type="ECO:0000256" key="10">
    <source>
        <dbReference type="ARBA" id="ARBA00022840"/>
    </source>
</evidence>
<evidence type="ECO:0000313" key="17">
    <source>
        <dbReference type="Proteomes" id="UP000664256"/>
    </source>
</evidence>
<accession>A0ABS3H635</accession>
<gene>
    <name evidence="13" type="primary">thrB</name>
    <name evidence="16" type="ORF">JZO76_05145</name>
</gene>
<sequence length="287" mass="30985">MRIRVPATSANLGPGFDSCGVAVSCYLFVEVVKPAITWQVEHSYGDFISSDASNLIVQTALKTAPNLLPHHIKVTSDIPLTRGLGSSSSAIVAGIELANRLGNLELSESDKIKLATEMEGHPDNVAPAICGDLVVASYHNDKTYYLKHYFPDCDLIAFIPNTELATSESRDVLPTQLSYSQAVTASSIANVMVAALMAGNLAVAGKMMEQDQFHEQYRSLFVPHLAKIREISHAQGGFGCYLSGAGPTVIILAPKNKTAQIIPQLKILDKKATIEIFQVDREGVQVF</sequence>
<evidence type="ECO:0000259" key="15">
    <source>
        <dbReference type="Pfam" id="PF08544"/>
    </source>
</evidence>
<evidence type="ECO:0000313" key="16">
    <source>
        <dbReference type="EMBL" id="MBO0448918.1"/>
    </source>
</evidence>
<dbReference type="Gene3D" id="3.30.230.10">
    <property type="match status" value="1"/>
</dbReference>
<evidence type="ECO:0000256" key="7">
    <source>
        <dbReference type="ARBA" id="ARBA00022697"/>
    </source>
</evidence>
<proteinExistence type="inferred from homology"/>
<dbReference type="EC" id="2.7.1.39" evidence="3 13"/>
<evidence type="ECO:0000256" key="9">
    <source>
        <dbReference type="ARBA" id="ARBA00022777"/>
    </source>
</evidence>
<dbReference type="HAMAP" id="MF_00384">
    <property type="entry name" value="Homoser_kinase"/>
    <property type="match status" value="1"/>
</dbReference>
<organism evidence="16 17">
    <name type="scientific">Candidatus Enterococcus myersii</name>
    <dbReference type="NCBI Taxonomy" id="2815322"/>
    <lineage>
        <taxon>Bacteria</taxon>
        <taxon>Bacillati</taxon>
        <taxon>Bacillota</taxon>
        <taxon>Bacilli</taxon>
        <taxon>Lactobacillales</taxon>
        <taxon>Enterococcaceae</taxon>
        <taxon>Enterococcus</taxon>
    </lineage>
</organism>
<evidence type="ECO:0000256" key="3">
    <source>
        <dbReference type="ARBA" id="ARBA00012078"/>
    </source>
</evidence>
<feature type="domain" description="GHMP kinase C-terminal" evidence="15">
    <location>
        <begin position="192"/>
        <end position="261"/>
    </location>
</feature>
<dbReference type="InterPro" id="IPR014721">
    <property type="entry name" value="Ribsml_uS5_D2-typ_fold_subgr"/>
</dbReference>
<evidence type="ECO:0000256" key="12">
    <source>
        <dbReference type="ARBA" id="ARBA00049954"/>
    </source>
</evidence>
<evidence type="ECO:0000256" key="4">
    <source>
        <dbReference type="ARBA" id="ARBA00017858"/>
    </source>
</evidence>
<dbReference type="InterPro" id="IPR006203">
    <property type="entry name" value="GHMP_knse_ATP-bd_CS"/>
</dbReference>
<evidence type="ECO:0000256" key="6">
    <source>
        <dbReference type="ARBA" id="ARBA00022679"/>
    </source>
</evidence>
<keyword evidence="5 13" id="KW-0028">Amino-acid biosynthesis</keyword>
<dbReference type="PROSITE" id="PS00627">
    <property type="entry name" value="GHMP_KINASES_ATP"/>
    <property type="match status" value="1"/>
</dbReference>
<dbReference type="Pfam" id="PF00288">
    <property type="entry name" value="GHMP_kinases_N"/>
    <property type="match status" value="1"/>
</dbReference>
<dbReference type="InterPro" id="IPR013750">
    <property type="entry name" value="GHMP_kinase_C_dom"/>
</dbReference>
<dbReference type="PANTHER" id="PTHR20861:SF1">
    <property type="entry name" value="HOMOSERINE KINASE"/>
    <property type="match status" value="1"/>
</dbReference>
<evidence type="ECO:0000256" key="8">
    <source>
        <dbReference type="ARBA" id="ARBA00022741"/>
    </source>
</evidence>
<comment type="pathway">
    <text evidence="1 13">Amino-acid biosynthesis; L-threonine biosynthesis; L-threonine from L-aspartate: step 4/5.</text>
</comment>
<dbReference type="GO" id="GO:0004413">
    <property type="term" value="F:homoserine kinase activity"/>
    <property type="evidence" value="ECO:0007669"/>
    <property type="project" value="UniProtKB-EC"/>
</dbReference>
<feature type="domain" description="GHMP kinase N-terminal" evidence="14">
    <location>
        <begin position="54"/>
        <end position="131"/>
    </location>
</feature>
<keyword evidence="13" id="KW-0963">Cytoplasm</keyword>
<dbReference type="PIRSF" id="PIRSF000676">
    <property type="entry name" value="Homoser_kin"/>
    <property type="match status" value="1"/>
</dbReference>
<evidence type="ECO:0000256" key="13">
    <source>
        <dbReference type="HAMAP-Rule" id="MF_00384"/>
    </source>
</evidence>
<keyword evidence="17" id="KW-1185">Reference proteome</keyword>
<dbReference type="RefSeq" id="WP_206903118.1">
    <property type="nucleotide sequence ID" value="NZ_JAFLVT010000007.1"/>
</dbReference>
<evidence type="ECO:0000256" key="11">
    <source>
        <dbReference type="ARBA" id="ARBA00049375"/>
    </source>
</evidence>
<dbReference type="InterPro" id="IPR000870">
    <property type="entry name" value="Homoserine_kinase"/>
</dbReference>
<dbReference type="InterPro" id="IPR036554">
    <property type="entry name" value="GHMP_kinase_C_sf"/>
</dbReference>
<comment type="function">
    <text evidence="12 13">Catalyzes the ATP-dependent phosphorylation of L-homoserine to L-homoserine phosphate.</text>
</comment>
<keyword evidence="8 13" id="KW-0547">Nucleotide-binding</keyword>
<feature type="binding site" evidence="13">
    <location>
        <begin position="79"/>
        <end position="89"/>
    </location>
    <ligand>
        <name>ATP</name>
        <dbReference type="ChEBI" id="CHEBI:30616"/>
    </ligand>
</feature>
<dbReference type="EMBL" id="JAFLVT010000007">
    <property type="protein sequence ID" value="MBO0448918.1"/>
    <property type="molecule type" value="Genomic_DNA"/>
</dbReference>
<protein>
    <recommendedName>
        <fullName evidence="4 13">Homoserine kinase</fullName>
        <shortName evidence="13">HK</shortName>
        <shortName evidence="13">HSK</shortName>
        <ecNumber evidence="3 13">2.7.1.39</ecNumber>
    </recommendedName>
</protein>
<dbReference type="PRINTS" id="PR00958">
    <property type="entry name" value="HOMSERKINASE"/>
</dbReference>
<dbReference type="InterPro" id="IPR020568">
    <property type="entry name" value="Ribosomal_Su5_D2-typ_SF"/>
</dbReference>
<dbReference type="Proteomes" id="UP000664256">
    <property type="component" value="Unassembled WGS sequence"/>
</dbReference>